<dbReference type="OrthoDB" id="5245206at2759"/>
<comment type="caution">
    <text evidence="2">The sequence shown here is derived from an EMBL/GenBank/DDBJ whole genome shotgun (WGS) entry which is preliminary data.</text>
</comment>
<reference evidence="2" key="1">
    <citation type="submission" date="2022-10" db="EMBL/GenBank/DDBJ databases">
        <title>Tapping the CABI collections for fungal endophytes: first genome assemblies for Collariella, Neodidymelliopsis, Ascochyta clinopodiicola, Didymella pomorum, Didymosphaeria variabile, Neocosmospora piperis and Neocucurbitaria cava.</title>
        <authorList>
            <person name="Hill R."/>
        </authorList>
    </citation>
    <scope>NUCLEOTIDE SEQUENCE</scope>
    <source>
        <strain evidence="2">IMI 360193</strain>
    </source>
</reference>
<protein>
    <submittedName>
        <fullName evidence="2">Uncharacterized protein</fullName>
    </submittedName>
</protein>
<evidence type="ECO:0000313" key="2">
    <source>
        <dbReference type="EMBL" id="KAJ4340285.1"/>
    </source>
</evidence>
<dbReference type="AlphaFoldDB" id="A0A9W8X4W3"/>
<sequence>MALVSRFFVHLHSKTAKQDIYTVDGNNGDSYQLPRRSSSWKQLFTPKQKDADSKWVPTLSGIIKAGDEGLWSSSLFTNPHGHPGEVSFEAICEMFANELRPRSMTERSAYSGEIGKFINSAKRGAPGPRRVQSVSYKRVNTGRGDVAPPTQRKSLDISSIERGLGRSLSTKRPAPALVPMGNGLIEQDMSVATQHAWMKDGRPAEYRDGRMSVWLTSAELATLSLILGSSITSVAGDAGGTTASADKGAFGLSIRMTTADDGKHLVSLRQHKRSVSQMPPSGSSHSPLFAKHLACGSLPFSRNGKSINSFLITNDTLDAVQSGAPLAMRKRSQQSSQAHLLATLPNSCDLAFHSLEGSTKSGPTTPLIDAIAQLPFSGGLAPLASIPLISTVRFIASGGLHPGRLLQRLEALVDKVQRHSPELNIFGPLHEPKNAGLLFRERERLAKVSAGAVTENLLDKVARVQRYVTLLQRLMALVSDTKPQDALAAVQEATKKELQRAYADAVTAHTSEEPPHATLNDTHCPASDARSRRHASNSSRPSARRSPRSSLGSGSVGTVRSNEGRRSNTFPEHNLGKQVEGLLKAELPFSVDIVAGVARLVVVAWTLSVGAVAWEEGDEGWRVPDLEGLPTGMTLV</sequence>
<gene>
    <name evidence="2" type="ORF">N0V87_002577</name>
</gene>
<organism evidence="2 3">
    <name type="scientific">Didymella glomerata</name>
    <dbReference type="NCBI Taxonomy" id="749621"/>
    <lineage>
        <taxon>Eukaryota</taxon>
        <taxon>Fungi</taxon>
        <taxon>Dikarya</taxon>
        <taxon>Ascomycota</taxon>
        <taxon>Pezizomycotina</taxon>
        <taxon>Dothideomycetes</taxon>
        <taxon>Pleosporomycetidae</taxon>
        <taxon>Pleosporales</taxon>
        <taxon>Pleosporineae</taxon>
        <taxon>Didymellaceae</taxon>
        <taxon>Didymella</taxon>
    </lineage>
</organism>
<name>A0A9W8X4W3_9PLEO</name>
<evidence type="ECO:0000256" key="1">
    <source>
        <dbReference type="SAM" id="MobiDB-lite"/>
    </source>
</evidence>
<dbReference type="Proteomes" id="UP001140562">
    <property type="component" value="Unassembled WGS sequence"/>
</dbReference>
<evidence type="ECO:0000313" key="3">
    <source>
        <dbReference type="Proteomes" id="UP001140562"/>
    </source>
</evidence>
<accession>A0A9W8X4W3</accession>
<dbReference type="EMBL" id="JAPEUV010000017">
    <property type="protein sequence ID" value="KAJ4340285.1"/>
    <property type="molecule type" value="Genomic_DNA"/>
</dbReference>
<feature type="compositionally biased region" description="Polar residues" evidence="1">
    <location>
        <begin position="551"/>
        <end position="571"/>
    </location>
</feature>
<keyword evidence="3" id="KW-1185">Reference proteome</keyword>
<feature type="region of interest" description="Disordered" evidence="1">
    <location>
        <begin position="501"/>
        <end position="573"/>
    </location>
</feature>
<proteinExistence type="predicted"/>